<name>A0A127JSK9_9BURK</name>
<evidence type="ECO:0000313" key="3">
    <source>
        <dbReference type="Proteomes" id="UP000070433"/>
    </source>
</evidence>
<organism evidence="2 3">
    <name type="scientific">Ramlibacter tataouinensis</name>
    <dbReference type="NCBI Taxonomy" id="94132"/>
    <lineage>
        <taxon>Bacteria</taxon>
        <taxon>Pseudomonadati</taxon>
        <taxon>Pseudomonadota</taxon>
        <taxon>Betaproteobacteria</taxon>
        <taxon>Burkholderiales</taxon>
        <taxon>Comamonadaceae</taxon>
        <taxon>Ramlibacter</taxon>
    </lineage>
</organism>
<reference evidence="2 3" key="1">
    <citation type="journal article" date="2014" name="Int. J. Syst. Evol. Microbiol.">
        <title>Ramlibacter solisilvae sp. nov., isolated from forest soil, and emended description of the genus Ramlibacter.</title>
        <authorList>
            <person name="Lee H.J."/>
            <person name="Lee S.H."/>
            <person name="Lee S.S."/>
            <person name="Lee J.S."/>
            <person name="Kim Y."/>
            <person name="Kim S.C."/>
            <person name="Jeon C.O."/>
        </authorList>
    </citation>
    <scope>NUCLEOTIDE SEQUENCE [LARGE SCALE GENOMIC DNA]</scope>
    <source>
        <strain evidence="2 3">5-10</strain>
    </source>
</reference>
<dbReference type="AlphaFoldDB" id="A0A127JSK9"/>
<dbReference type="PANTHER" id="PTHR39081:SF1">
    <property type="entry name" value="MUT7-C RNASE DOMAIN-CONTAINING PROTEIN"/>
    <property type="match status" value="1"/>
</dbReference>
<dbReference type="EMBL" id="CP010951">
    <property type="protein sequence ID" value="AMO22930.1"/>
    <property type="molecule type" value="Genomic_DNA"/>
</dbReference>
<dbReference type="RefSeq" id="WP_061498040.1">
    <property type="nucleotide sequence ID" value="NZ_CP010951.1"/>
</dbReference>
<sequence length="163" mass="18145">MAFRGRFTADAQLGRLARWLRALGFDCAYDESLPGRQQLQQSRQQGRILLTRNRVLLREQKPASAFEVRGDDPLEQLRQVVTAMALPPPVQLYTRCMLDNAELGPPLPPAQADALVPAGVRGIPGPVRQCPVCGRVYWQGSHVRRMRAALERVLPGWLPEGIG</sequence>
<dbReference type="OrthoDB" id="9797655at2"/>
<dbReference type="Pfam" id="PF01927">
    <property type="entry name" value="Mut7-C"/>
    <property type="match status" value="1"/>
</dbReference>
<protein>
    <recommendedName>
        <fullName evidence="1">Mut7-C RNAse domain-containing protein</fullName>
    </recommendedName>
</protein>
<gene>
    <name evidence="2" type="ORF">UC35_08575</name>
</gene>
<keyword evidence="3" id="KW-1185">Reference proteome</keyword>
<evidence type="ECO:0000259" key="1">
    <source>
        <dbReference type="Pfam" id="PF01927"/>
    </source>
</evidence>
<feature type="domain" description="Mut7-C RNAse" evidence="1">
    <location>
        <begin position="6"/>
        <end position="149"/>
    </location>
</feature>
<evidence type="ECO:0000313" key="2">
    <source>
        <dbReference type="EMBL" id="AMO22930.1"/>
    </source>
</evidence>
<proteinExistence type="predicted"/>
<dbReference type="InterPro" id="IPR002782">
    <property type="entry name" value="Mut7-C_RNAse_dom"/>
</dbReference>
<dbReference type="Proteomes" id="UP000070433">
    <property type="component" value="Chromosome"/>
</dbReference>
<accession>A0A127JSK9</accession>
<dbReference type="PANTHER" id="PTHR39081">
    <property type="entry name" value="MUT7-C DOMAIN-CONTAINING PROTEIN"/>
    <property type="match status" value="1"/>
</dbReference>